<comment type="caution">
    <text evidence="2">The sequence shown here is derived from an EMBL/GenBank/DDBJ whole genome shotgun (WGS) entry which is preliminary data.</text>
</comment>
<protein>
    <submittedName>
        <fullName evidence="2">Uncharacterized protein</fullName>
    </submittedName>
</protein>
<keyword evidence="1" id="KW-0812">Transmembrane</keyword>
<keyword evidence="1" id="KW-1133">Transmembrane helix</keyword>
<feature type="transmembrane region" description="Helical" evidence="1">
    <location>
        <begin position="206"/>
        <end position="229"/>
    </location>
</feature>
<dbReference type="AlphaFoldDB" id="A0A060SSU2"/>
<organism evidence="2 3">
    <name type="scientific">Pycnoporus cinnabarinus</name>
    <name type="common">Cinnabar-red polypore</name>
    <name type="synonym">Trametes cinnabarina</name>
    <dbReference type="NCBI Taxonomy" id="5643"/>
    <lineage>
        <taxon>Eukaryota</taxon>
        <taxon>Fungi</taxon>
        <taxon>Dikarya</taxon>
        <taxon>Basidiomycota</taxon>
        <taxon>Agaricomycotina</taxon>
        <taxon>Agaricomycetes</taxon>
        <taxon>Polyporales</taxon>
        <taxon>Polyporaceae</taxon>
        <taxon>Trametes</taxon>
    </lineage>
</organism>
<evidence type="ECO:0000256" key="1">
    <source>
        <dbReference type="SAM" id="Phobius"/>
    </source>
</evidence>
<reference evidence="2" key="1">
    <citation type="submission" date="2014-01" db="EMBL/GenBank/DDBJ databases">
        <title>The genome of the white-rot fungus Pycnoporus cinnabarinus: a basidiomycete model with a versatile arsenal for lignocellulosic biomass breakdown.</title>
        <authorList>
            <person name="Levasseur A."/>
            <person name="Lomascolo A."/>
            <person name="Ruiz-Duenas F.J."/>
            <person name="Uzan E."/>
            <person name="Piumi F."/>
            <person name="Kues U."/>
            <person name="Ram A.F.J."/>
            <person name="Murat C."/>
            <person name="Haon M."/>
            <person name="Benoit I."/>
            <person name="Arfi Y."/>
            <person name="Chevret D."/>
            <person name="Drula E."/>
            <person name="Kwon M.J."/>
            <person name="Gouret P."/>
            <person name="Lesage-Meessen L."/>
            <person name="Lombard V."/>
            <person name="Mariette J."/>
            <person name="Noirot C."/>
            <person name="Park J."/>
            <person name="Patyshakuliyeva A."/>
            <person name="Wieneger R.A.B."/>
            <person name="Wosten H.A.B."/>
            <person name="Martin F."/>
            <person name="Coutinho P.M."/>
            <person name="de Vries R."/>
            <person name="Martinez A.T."/>
            <person name="Klopp C."/>
            <person name="Pontarotti P."/>
            <person name="Henrissat B."/>
            <person name="Record E."/>
        </authorList>
    </citation>
    <scope>NUCLEOTIDE SEQUENCE [LARGE SCALE GENOMIC DNA]</scope>
    <source>
        <strain evidence="2">BRFM137</strain>
    </source>
</reference>
<name>A0A060SSU2_PYCCI</name>
<dbReference type="HOGENOM" id="CLU_050078_0_1_1"/>
<dbReference type="OrthoDB" id="3181072at2759"/>
<evidence type="ECO:0000313" key="3">
    <source>
        <dbReference type="Proteomes" id="UP000029665"/>
    </source>
</evidence>
<keyword evidence="1" id="KW-0472">Membrane</keyword>
<accession>A0A060SSU2</accession>
<dbReference type="EMBL" id="CCBP010000275">
    <property type="protein sequence ID" value="CDO75528.1"/>
    <property type="molecule type" value="Genomic_DNA"/>
</dbReference>
<gene>
    <name evidence="2" type="ORF">BN946_scf184871.g9</name>
</gene>
<proteinExistence type="predicted"/>
<dbReference type="Proteomes" id="UP000029665">
    <property type="component" value="Unassembled WGS sequence"/>
</dbReference>
<dbReference type="OMA" id="YPHNLHS"/>
<sequence>MSFFGETYERPSAHHRESTLHLLTEDGQKITQLGPTLPAASEKIISIGAQVDDHDAKRDARVHDLQKKIQRDHKQRALEAMKEHFKGQTRAEIKRQVKGEMDGQMYPAHLPKPLKDQVAEGAAQVVALKAALHNSQARRANATITDKDMSLPLTPIQRPDGSISAVFPAHLNALLAYDEARTQQVLADYGLADPRLTDHVLNVNRFMAYIGVVGVSLMTPILGGSSVLASSGR</sequence>
<keyword evidence="3" id="KW-1185">Reference proteome</keyword>
<evidence type="ECO:0000313" key="2">
    <source>
        <dbReference type="EMBL" id="CDO75528.1"/>
    </source>
</evidence>